<keyword evidence="2" id="KW-1185">Reference proteome</keyword>
<organism evidence="1 2">
    <name type="scientific">Coregonus suidteri</name>
    <dbReference type="NCBI Taxonomy" id="861788"/>
    <lineage>
        <taxon>Eukaryota</taxon>
        <taxon>Metazoa</taxon>
        <taxon>Chordata</taxon>
        <taxon>Craniata</taxon>
        <taxon>Vertebrata</taxon>
        <taxon>Euteleostomi</taxon>
        <taxon>Actinopterygii</taxon>
        <taxon>Neopterygii</taxon>
        <taxon>Teleostei</taxon>
        <taxon>Protacanthopterygii</taxon>
        <taxon>Salmoniformes</taxon>
        <taxon>Salmonidae</taxon>
        <taxon>Coregoninae</taxon>
        <taxon>Coregonus</taxon>
    </lineage>
</organism>
<protein>
    <submittedName>
        <fullName evidence="1">Uncharacterized protein</fullName>
    </submittedName>
</protein>
<sequence length="136" mass="15583">ENARNRNGCCSLASTQFARLREKPFLWRKLAELLSDAHCLTKQTFQIVTPLVKRQRNDFGKEAQDKTSSVQVRTSTNQHVGRRSQQMPKSLSWQTVALEANSSLTRLFLQGFVTVQGKPLPRCLPVYQRYALIYAK</sequence>
<name>A0AAN8KYV6_9TELE</name>
<dbReference type="EMBL" id="JAGTTL010000028">
    <property type="protein sequence ID" value="KAK6300117.1"/>
    <property type="molecule type" value="Genomic_DNA"/>
</dbReference>
<evidence type="ECO:0000313" key="2">
    <source>
        <dbReference type="Proteomes" id="UP001356427"/>
    </source>
</evidence>
<evidence type="ECO:0000313" key="1">
    <source>
        <dbReference type="EMBL" id="KAK6300117.1"/>
    </source>
</evidence>
<gene>
    <name evidence="1" type="ORF">J4Q44_G00301500</name>
</gene>
<dbReference type="Proteomes" id="UP001356427">
    <property type="component" value="Unassembled WGS sequence"/>
</dbReference>
<proteinExistence type="predicted"/>
<reference evidence="1 2" key="1">
    <citation type="submission" date="2021-04" db="EMBL/GenBank/DDBJ databases">
        <authorList>
            <person name="De Guttry C."/>
            <person name="Zahm M."/>
            <person name="Klopp C."/>
            <person name="Cabau C."/>
            <person name="Louis A."/>
            <person name="Berthelot C."/>
            <person name="Parey E."/>
            <person name="Roest Crollius H."/>
            <person name="Montfort J."/>
            <person name="Robinson-Rechavi M."/>
            <person name="Bucao C."/>
            <person name="Bouchez O."/>
            <person name="Gislard M."/>
            <person name="Lluch J."/>
            <person name="Milhes M."/>
            <person name="Lampietro C."/>
            <person name="Lopez Roques C."/>
            <person name="Donnadieu C."/>
            <person name="Braasch I."/>
            <person name="Desvignes T."/>
            <person name="Postlethwait J."/>
            <person name="Bobe J."/>
            <person name="Wedekind C."/>
            <person name="Guiguen Y."/>
        </authorList>
    </citation>
    <scope>NUCLEOTIDE SEQUENCE [LARGE SCALE GENOMIC DNA]</scope>
    <source>
        <strain evidence="1">Cs_M1</strain>
        <tissue evidence="1">Blood</tissue>
    </source>
</reference>
<feature type="non-terminal residue" evidence="1">
    <location>
        <position position="1"/>
    </location>
</feature>
<accession>A0AAN8KYV6</accession>
<dbReference type="AlphaFoldDB" id="A0AAN8KYV6"/>
<comment type="caution">
    <text evidence="1">The sequence shown here is derived from an EMBL/GenBank/DDBJ whole genome shotgun (WGS) entry which is preliminary data.</text>
</comment>